<evidence type="ECO:0000313" key="6">
    <source>
        <dbReference type="EMBL" id="CCG86990.1"/>
    </source>
</evidence>
<name>V5Z7K4_9GAMM</name>
<feature type="compositionally biased region" description="Basic and acidic residues" evidence="4">
    <location>
        <begin position="195"/>
        <end position="210"/>
    </location>
</feature>
<evidence type="ECO:0000256" key="4">
    <source>
        <dbReference type="SAM" id="MobiDB-lite"/>
    </source>
</evidence>
<feature type="compositionally biased region" description="Polar residues" evidence="4">
    <location>
        <begin position="373"/>
        <end position="397"/>
    </location>
</feature>
<reference evidence="6 7" key="1">
    <citation type="journal article" date="2013" name="Syst. Appl. Microbiol.">
        <title>Phylogenetic position and virulence apparatus of the pear flower necrosis pathogen Erwinia piriflorinigrans CFBP 5888T as assessed by comparative genomics.</title>
        <authorList>
            <person name="Smits T.H."/>
            <person name="Rezzonico F."/>
            <person name="Lopez M.M."/>
            <person name="Blom J."/>
            <person name="Goesmann A."/>
            <person name="Frey J.E."/>
            <person name="Duffy B."/>
        </authorList>
    </citation>
    <scope>NUCLEOTIDE SEQUENCE [LARGE SCALE GENOMIC DNA]</scope>
    <source>
        <strain evidence="7">CFBP5888</strain>
    </source>
</reference>
<sequence length="429" mass="44258">MITLPTAVTSTRSTTTDSVNGDSALDNRTDGESTPGAENLPQGFLTLLGNRLLSLAQKPVNNAQTSDGAAAGADGKSTAKSVVNELLATLGKPESLSDLLQPAASIIGKKGEGQSDESATPVTALNANDMQALQALYAMLPNHVTPPASAPTAHDLPDATLNKSDKSSALDALSTTTGKTDGENDELSDALSGKSSHDEWQAKAADKPGGKPETGLNTAAQSGNPAFQSLMNDASKDKGQDKQQPDSALNTPIIHSGLTSAATAITPTTTSAVSAPATPLLNAQLGSPEWQQALGQQILMFSRNGLQTAELRLHPQDLGSIQISLKLDNDQAQLSLVSHHSQVRDALEAAIPQLRASMAESGINLGQSNVSSDAFQQGKSFSGQQEQQRNNNETPFSLGNEGDGDATPIAVPASLQARATGTNAVDIFA</sequence>
<accession>V5Z7K4</accession>
<keyword evidence="6" id="KW-0282">Flagellum</keyword>
<keyword evidence="6" id="KW-0969">Cilium</keyword>
<feature type="domain" description="Flagellar hook-length control protein-like C-terminal" evidence="5">
    <location>
        <begin position="296"/>
        <end position="377"/>
    </location>
</feature>
<feature type="region of interest" description="Disordered" evidence="4">
    <location>
        <begin position="373"/>
        <end position="408"/>
    </location>
</feature>
<dbReference type="OrthoDB" id="1792985at2"/>
<gene>
    <name evidence="6" type="primary">fliK</name>
    <name evidence="6" type="ORF">EPIR_1625</name>
</gene>
<organism evidence="6 7">
    <name type="scientific">Erwinia piriflorinigrans CFBP 5888</name>
    <dbReference type="NCBI Taxonomy" id="1161919"/>
    <lineage>
        <taxon>Bacteria</taxon>
        <taxon>Pseudomonadati</taxon>
        <taxon>Pseudomonadota</taxon>
        <taxon>Gammaproteobacteria</taxon>
        <taxon>Enterobacterales</taxon>
        <taxon>Erwiniaceae</taxon>
        <taxon>Erwinia</taxon>
    </lineage>
</organism>
<evidence type="ECO:0000256" key="3">
    <source>
        <dbReference type="ARBA" id="ARBA00022795"/>
    </source>
</evidence>
<keyword evidence="7" id="KW-1185">Reference proteome</keyword>
<dbReference type="GO" id="GO:0044780">
    <property type="term" value="P:bacterial-type flagellum assembly"/>
    <property type="evidence" value="ECO:0007669"/>
    <property type="project" value="InterPro"/>
</dbReference>
<feature type="region of interest" description="Disordered" evidence="4">
    <location>
        <begin position="148"/>
        <end position="252"/>
    </location>
</feature>
<comment type="similarity">
    <text evidence="2">Belongs to the FliK family.</text>
</comment>
<feature type="region of interest" description="Disordered" evidence="4">
    <location>
        <begin position="1"/>
        <end position="41"/>
    </location>
</feature>
<feature type="compositionally biased region" description="Low complexity" evidence="4">
    <location>
        <begin position="1"/>
        <end position="18"/>
    </location>
</feature>
<dbReference type="Proteomes" id="UP000018217">
    <property type="component" value="Unassembled WGS sequence"/>
</dbReference>
<dbReference type="InterPro" id="IPR001635">
    <property type="entry name" value="Flag_hook_Flik"/>
</dbReference>
<dbReference type="InterPro" id="IPR021136">
    <property type="entry name" value="Flagellar_hook_control-like_C"/>
</dbReference>
<evidence type="ECO:0000256" key="2">
    <source>
        <dbReference type="ARBA" id="ARBA00009149"/>
    </source>
</evidence>
<protein>
    <submittedName>
        <fullName evidence="6">Flagellar hook-length control protein FliK</fullName>
    </submittedName>
</protein>
<dbReference type="RefSeq" id="WP_023654788.1">
    <property type="nucleotide sequence ID" value="NZ_CAHS01000014.1"/>
</dbReference>
<keyword evidence="6" id="KW-0966">Cell projection</keyword>
<dbReference type="EMBL" id="CAHS01000014">
    <property type="protein sequence ID" value="CCG86990.1"/>
    <property type="molecule type" value="Genomic_DNA"/>
</dbReference>
<dbReference type="Gene3D" id="3.30.750.140">
    <property type="match status" value="1"/>
</dbReference>
<proteinExistence type="inferred from homology"/>
<evidence type="ECO:0000256" key="1">
    <source>
        <dbReference type="ARBA" id="ARBA00003944"/>
    </source>
</evidence>
<dbReference type="CDD" id="cd17470">
    <property type="entry name" value="T3SS_Flik_C"/>
    <property type="match status" value="1"/>
</dbReference>
<comment type="caution">
    <text evidence="6">The sequence shown here is derived from an EMBL/GenBank/DDBJ whole genome shotgun (WGS) entry which is preliminary data.</text>
</comment>
<dbReference type="PANTHER" id="PTHR37533:SF2">
    <property type="entry name" value="FLAGELLAR HOOK-LENGTH CONTROL PROTEIN"/>
    <property type="match status" value="1"/>
</dbReference>
<comment type="function">
    <text evidence="1">Controls the length of the flagellar hook.</text>
</comment>
<dbReference type="STRING" id="1161919.EPIR_1625"/>
<dbReference type="AlphaFoldDB" id="V5Z7K4"/>
<feature type="compositionally biased region" description="Basic and acidic residues" evidence="4">
    <location>
        <begin position="234"/>
        <end position="244"/>
    </location>
</feature>
<dbReference type="PRINTS" id="PR01007">
    <property type="entry name" value="FLGHOOKFLIK"/>
</dbReference>
<dbReference type="PANTHER" id="PTHR37533">
    <property type="entry name" value="FLAGELLAR HOOK-LENGTH CONTROL PROTEIN"/>
    <property type="match status" value="1"/>
</dbReference>
<dbReference type="Pfam" id="PF02120">
    <property type="entry name" value="Flg_hook"/>
    <property type="match status" value="1"/>
</dbReference>
<evidence type="ECO:0000259" key="5">
    <source>
        <dbReference type="Pfam" id="PF02120"/>
    </source>
</evidence>
<dbReference type="InterPro" id="IPR038610">
    <property type="entry name" value="FliK-like_C_sf"/>
</dbReference>
<dbReference type="GO" id="GO:0009424">
    <property type="term" value="C:bacterial-type flagellum hook"/>
    <property type="evidence" value="ECO:0007669"/>
    <property type="project" value="InterPro"/>
</dbReference>
<dbReference type="InterPro" id="IPR052563">
    <property type="entry name" value="FliK"/>
</dbReference>
<keyword evidence="3" id="KW-1005">Bacterial flagellum biogenesis</keyword>
<feature type="compositionally biased region" description="Polar residues" evidence="4">
    <location>
        <begin position="215"/>
        <end position="232"/>
    </location>
</feature>
<evidence type="ECO:0000313" key="7">
    <source>
        <dbReference type="Proteomes" id="UP000018217"/>
    </source>
</evidence>